<name>A0A484BF55_DRONA</name>
<feature type="domain" description="Vacuolar membrane-associated protein Iml1 N-terminal" evidence="3">
    <location>
        <begin position="101"/>
        <end position="388"/>
    </location>
</feature>
<feature type="domain" description="IML1 N-terminal double psi beta-barrel" evidence="5">
    <location>
        <begin position="1"/>
        <end position="90"/>
    </location>
</feature>
<dbReference type="EMBL" id="LSRL02000045">
    <property type="protein sequence ID" value="TDG47368.1"/>
    <property type="molecule type" value="Genomic_DNA"/>
</dbReference>
<evidence type="ECO:0000256" key="1">
    <source>
        <dbReference type="SAM" id="MobiDB-lite"/>
    </source>
</evidence>
<dbReference type="PANTHER" id="PTHR13179:SF8">
    <property type="entry name" value="GATOR COMPLEX PROTEIN DEPDC5"/>
    <property type="match status" value="1"/>
</dbReference>
<feature type="region of interest" description="Disordered" evidence="1">
    <location>
        <begin position="631"/>
        <end position="650"/>
    </location>
</feature>
<dbReference type="Pfam" id="PF12257">
    <property type="entry name" value="IML1"/>
    <property type="match status" value="1"/>
</dbReference>
<dbReference type="GO" id="GO:0034198">
    <property type="term" value="P:cellular response to amino acid starvation"/>
    <property type="evidence" value="ECO:0007669"/>
    <property type="project" value="TreeGrafter"/>
</dbReference>
<dbReference type="InterPro" id="IPR027244">
    <property type="entry name" value="IML1"/>
</dbReference>
<evidence type="ECO:0000259" key="3">
    <source>
        <dbReference type="Pfam" id="PF12257"/>
    </source>
</evidence>
<accession>A0A484BF55</accession>
<dbReference type="InterPro" id="IPR055213">
    <property type="entry name" value="IML1_double_psi_beta_barrel"/>
</dbReference>
<evidence type="ECO:0000259" key="4">
    <source>
        <dbReference type="Pfam" id="PF19418"/>
    </source>
</evidence>
<feature type="compositionally biased region" description="Low complexity" evidence="1">
    <location>
        <begin position="631"/>
        <end position="642"/>
    </location>
</feature>
<keyword evidence="2" id="KW-1133">Transmembrane helix</keyword>
<dbReference type="OrthoDB" id="8010639at2759"/>
<feature type="domain" description="DEPDC5 C-terminal" evidence="4">
    <location>
        <begin position="1768"/>
        <end position="2063"/>
    </location>
</feature>
<reference evidence="6 7" key="1">
    <citation type="journal article" date="2019" name="J. Hered.">
        <title>An Improved Genome Assembly for Drosophila navojoa, the Basal Species in the mojavensis Cluster.</title>
        <authorList>
            <person name="Vanderlinde T."/>
            <person name="Dupim E.G."/>
            <person name="Nazario-Yepiz N.O."/>
            <person name="Carvalho A.B."/>
        </authorList>
    </citation>
    <scope>NUCLEOTIDE SEQUENCE [LARGE SCALE GENOMIC DNA]</scope>
    <source>
        <strain evidence="6">Navoj_Jal97</strain>
        <tissue evidence="6">Whole organism</tissue>
    </source>
</reference>
<gene>
    <name evidence="6" type="ORF">AWZ03_006227</name>
</gene>
<comment type="caution">
    <text evidence="6">The sequence shown here is derived from an EMBL/GenBank/DDBJ whole genome shotgun (WGS) entry which is preliminary data.</text>
</comment>
<evidence type="ECO:0000256" key="2">
    <source>
        <dbReference type="SAM" id="Phobius"/>
    </source>
</evidence>
<dbReference type="Pfam" id="PF19418">
    <property type="entry name" value="DEPDC5_CTD"/>
    <property type="match status" value="1"/>
</dbReference>
<organism evidence="6 7">
    <name type="scientific">Drosophila navojoa</name>
    <name type="common">Fruit fly</name>
    <dbReference type="NCBI Taxonomy" id="7232"/>
    <lineage>
        <taxon>Eukaryota</taxon>
        <taxon>Metazoa</taxon>
        <taxon>Ecdysozoa</taxon>
        <taxon>Arthropoda</taxon>
        <taxon>Hexapoda</taxon>
        <taxon>Insecta</taxon>
        <taxon>Pterygota</taxon>
        <taxon>Neoptera</taxon>
        <taxon>Endopterygota</taxon>
        <taxon>Diptera</taxon>
        <taxon>Brachycera</taxon>
        <taxon>Muscomorpha</taxon>
        <taxon>Ephydroidea</taxon>
        <taxon>Drosophilidae</taxon>
        <taxon>Drosophila</taxon>
    </lineage>
</organism>
<keyword evidence="2" id="KW-0472">Membrane</keyword>
<feature type="transmembrane region" description="Helical" evidence="2">
    <location>
        <begin position="1077"/>
        <end position="1097"/>
    </location>
</feature>
<dbReference type="GO" id="GO:1990130">
    <property type="term" value="C:GATOR1 complex"/>
    <property type="evidence" value="ECO:0007669"/>
    <property type="project" value="TreeGrafter"/>
</dbReference>
<dbReference type="PANTHER" id="PTHR13179">
    <property type="entry name" value="DEP DOMAIN CONTAINING PROTEIN 5"/>
    <property type="match status" value="1"/>
</dbReference>
<dbReference type="GO" id="GO:0010508">
    <property type="term" value="P:positive regulation of autophagy"/>
    <property type="evidence" value="ECO:0007669"/>
    <property type="project" value="TreeGrafter"/>
</dbReference>
<dbReference type="GO" id="GO:0005765">
    <property type="term" value="C:lysosomal membrane"/>
    <property type="evidence" value="ECO:0007669"/>
    <property type="project" value="TreeGrafter"/>
</dbReference>
<dbReference type="Proteomes" id="UP000295192">
    <property type="component" value="Unassembled WGS sequence"/>
</dbReference>
<dbReference type="SUPFAM" id="SSF53850">
    <property type="entry name" value="Periplasmic binding protein-like II"/>
    <property type="match status" value="1"/>
</dbReference>
<feature type="region of interest" description="Disordered" evidence="1">
    <location>
        <begin position="1578"/>
        <end position="1662"/>
    </location>
</feature>
<dbReference type="InterPro" id="IPR048255">
    <property type="entry name" value="IML1_N"/>
</dbReference>
<feature type="compositionally biased region" description="Basic and acidic residues" evidence="1">
    <location>
        <begin position="1608"/>
        <end position="1634"/>
    </location>
</feature>
<dbReference type="InterPro" id="IPR045838">
    <property type="entry name" value="DEPDC5_CTD"/>
</dbReference>
<dbReference type="OMA" id="SWMNATP"/>
<protein>
    <recommendedName>
        <fullName evidence="8">DEP domain-containing protein</fullName>
    </recommendedName>
</protein>
<evidence type="ECO:0000259" key="5">
    <source>
        <dbReference type="Pfam" id="PF23013"/>
    </source>
</evidence>
<dbReference type="Pfam" id="PF23013">
    <property type="entry name" value="IML1_N"/>
    <property type="match status" value="1"/>
</dbReference>
<sequence>MKLYKLNTHTRGCNKSYESDLVLNPQDHPTAKVGDVVEIYAPDDENGTHLLLQITELNEQSKTGRNVISIESGIATAFKMRSYSNVVMRIVNPADVALDSIEITFKEQYMGRSEMWRLKTYLTNTCVYVNKKIDYNDMQIRCQVYEMWSQGERVASGVITDDTKIVFRSSTSMVYLFLQMSSEMWDFDIHGDLYFEKAVNGFLTELFQKWKKLSCNHEVTIVLFSRTFYAAKSLDEFPAHMRDCLQQDYKGRYYEDFYRVAIQNERNDDWCTVLAQLRKLFTSYQETVLRYHERQNMVIPQATNSTATQGNFLEVLNISLNTFEKHYLDRTFDRTGQLSVVITPGVGVFSVDRELTNITKQRIIDNGVGSDLVCVGEQPLHAVPLLKFHNKDTSITSADDYSLPHWINLSFYSTNKKIAYSSFIPRIKLPILSVVDEGDVEENERNFLSCNQSEYIYNSLFDYDAYDEQIFQPLPAQSTCSLQRVVRAKKTSVPSFETYANRNNEWENLTPTKIPSLRRKMSDPDIHHGTSGMLATLTDTANNLSESLASEKNARRAIVSIAPIVRPGRALINPFDPSHVTIKLTSNRRRWTHIFPKGPTGVLIQQHHYQAVPAKALPAVNCNRQLQHCNSNSNNSHNNNNNEQELSSAATEHFDELSNHSLLSQTRSFCSQSEEKSEFFKRRNTSLLNAAHAANVPNLTATQAKSFLWGATGEQEWTPAITTVQLATNGTRLGLFLDRVGRANQLQCLCLVHSSDGTKPEFLNSLQLDLHLENNYFNALPQIISTELSDWQFNSLIDHQTIFVILAANTTDPIIDLHAERARDRRFCKTLFLLRQDEGARALRTLFEYLWLKGFRSALVMVGRQRLYHMDPYPTLRVLQLSLTEDERTIFPPAERSDFMGYVLRVPVQVDVPATFWYARNDTASRELQLDGAGGTLIRELMQHLNVCLEIYPLIINGSNNINMSALVYLVAEHQIELSPHQFTTLQRSKKVDYSYPYSVVPRCFMLPLNAPFPRSLYVIKPFQPVVWLSLLLLVPLKVLLGYLVRRCTWHSNLNLWALLGVPGCFKGSNASIYWPFRLLICVTLVFSAFIIVQLYVTKLTSFLTVLLTAHPRITLAEFLQLPYPIVVLPSDVDSIIESFGNNSKLRHNFYYMNEIDFYNTRVEMSDGFIYPISTLRWKFLSLQQRYLKQKRFWLSPFCYGTFPSQFQLRIGSHFKEPLHHFELHVQEAGLQDKWRTLYYTRAKQLGYVRDFASIEYYEQSGIALHFGNATGKHMKAIVESDHKNYGTSRLEATSETVGKGKIIIGVDWKSLSIPACLPITTDYFPDKRSLHNDYVISDYTLLPDDVNLDYAKSRAVYRKPLSTEEVCKEIVSQRLAQGFQLIVVEEKQPSSNSCCSTNGSCAPSANSLGTSAVLPVKPPCEPNKEYLLSIGRIFHKISLSGSVITVTGYKPRHPYPPINVDYRYRFHAPQHETYEISGVNFTTEKLENFSWNHMDLYICTRGDVDYPLMESLKYWRFRMYLLPKDTVVNKIVNCGSQHCDIFTDAVVDNTRDQIEDFVRLIENVSKLRRQICRKARDSPTTNSFTKRRHSTSIISRPLNQGLTNSPFRERVGSNRLPEKRPSINVRPKVEPGRISRNLPGTDTAAAAPNGIGPRDDQDDGFPVDIKFSPNATLVEMFEAMKHPVNGVGFFTQTQSLPSCTFISYDALMWLRARISNGRHPLDILEAMRTERMICHASGDWNQPIVPGFVFYYVVQQDKNAKDYAPPLNDYSAFVNEWLEIELQGCNFLWYDEPSPSNVPNFLRDTPAPQSWTAYCKSKRVCRKSHLEIDVNQKSDRMEWGHVKHHTVMQPGFAFELVVEWVTSSGPIVSDLIAGWMRKAMQCGYQLVPVPADPMAEPFTEKSDPLRGPIFIPLCVNFLPEGKCLFDEFPEDSRSDRMLFLQEAILARFGFLPCVLEEKFNQKKDLPKEYQYVHCTGNMFALIRCASNKFQVESPSRQEANVTRCVYGHTNNTNVPKKVGFLWSWNHMIPNKKWKALTINNSADGELFQLKMLRDFREFCSNANQRLANFWSQSQELKRKSLKFEHNNNNTEEPKII</sequence>
<evidence type="ECO:0008006" key="8">
    <source>
        <dbReference type="Google" id="ProtNLM"/>
    </source>
</evidence>
<evidence type="ECO:0000313" key="7">
    <source>
        <dbReference type="Proteomes" id="UP000295192"/>
    </source>
</evidence>
<keyword evidence="7" id="KW-1185">Reference proteome</keyword>
<dbReference type="GO" id="GO:0005096">
    <property type="term" value="F:GTPase activator activity"/>
    <property type="evidence" value="ECO:0007669"/>
    <property type="project" value="InterPro"/>
</dbReference>
<keyword evidence="2" id="KW-0812">Transmembrane</keyword>
<feature type="transmembrane region" description="Helical" evidence="2">
    <location>
        <begin position="1026"/>
        <end position="1045"/>
    </location>
</feature>
<dbReference type="STRING" id="7232.A0A484BF55"/>
<dbReference type="GO" id="GO:1904262">
    <property type="term" value="P:negative regulation of TORC1 signaling"/>
    <property type="evidence" value="ECO:0007669"/>
    <property type="project" value="TreeGrafter"/>
</dbReference>
<evidence type="ECO:0000313" key="6">
    <source>
        <dbReference type="EMBL" id="TDG47368.1"/>
    </source>
</evidence>
<feature type="compositionally biased region" description="Polar residues" evidence="1">
    <location>
        <begin position="1592"/>
        <end position="1607"/>
    </location>
</feature>
<proteinExistence type="predicted"/>